<dbReference type="PANTHER" id="PTHR10334">
    <property type="entry name" value="CYSTEINE-RICH SECRETORY PROTEIN-RELATED"/>
    <property type="match status" value="1"/>
</dbReference>
<comment type="caution">
    <text evidence="3">The sequence shown here is derived from an EMBL/GenBank/DDBJ whole genome shotgun (WGS) entry which is preliminary data.</text>
</comment>
<evidence type="ECO:0000313" key="3">
    <source>
        <dbReference type="EMBL" id="CAH3015643.1"/>
    </source>
</evidence>
<feature type="non-terminal residue" evidence="3">
    <location>
        <position position="477"/>
    </location>
</feature>
<reference evidence="3 4" key="1">
    <citation type="submission" date="2022-05" db="EMBL/GenBank/DDBJ databases">
        <authorList>
            <consortium name="Genoscope - CEA"/>
            <person name="William W."/>
        </authorList>
    </citation>
    <scope>NUCLEOTIDE SEQUENCE [LARGE SCALE GENOMIC DNA]</scope>
</reference>
<dbReference type="PRINTS" id="PR00838">
    <property type="entry name" value="V5ALLERGEN"/>
</dbReference>
<dbReference type="InterPro" id="IPR014044">
    <property type="entry name" value="CAP_dom"/>
</dbReference>
<dbReference type="PRINTS" id="PR00837">
    <property type="entry name" value="V5TPXLIKE"/>
</dbReference>
<feature type="region of interest" description="Disordered" evidence="1">
    <location>
        <begin position="1"/>
        <end position="77"/>
    </location>
</feature>
<dbReference type="Proteomes" id="UP001159427">
    <property type="component" value="Unassembled WGS sequence"/>
</dbReference>
<dbReference type="InterPro" id="IPR034113">
    <property type="entry name" value="SCP_GAPR1-like"/>
</dbReference>
<evidence type="ECO:0000256" key="1">
    <source>
        <dbReference type="SAM" id="MobiDB-lite"/>
    </source>
</evidence>
<feature type="compositionally biased region" description="Basic residues" evidence="1">
    <location>
        <begin position="8"/>
        <end position="21"/>
    </location>
</feature>
<keyword evidence="4" id="KW-1185">Reference proteome</keyword>
<feature type="domain" description="SCP" evidence="2">
    <location>
        <begin position="125"/>
        <end position="274"/>
    </location>
</feature>
<feature type="non-terminal residue" evidence="3">
    <location>
        <position position="1"/>
    </location>
</feature>
<dbReference type="CDD" id="cd05382">
    <property type="entry name" value="CAP_GAPR1-like"/>
    <property type="match status" value="1"/>
</dbReference>
<dbReference type="InterPro" id="IPR001283">
    <property type="entry name" value="CRISP-related"/>
</dbReference>
<evidence type="ECO:0000259" key="2">
    <source>
        <dbReference type="SMART" id="SM00198"/>
    </source>
</evidence>
<name>A0ABN8LI74_9CNID</name>
<dbReference type="InterPro" id="IPR035940">
    <property type="entry name" value="CAP_sf"/>
</dbReference>
<gene>
    <name evidence="3" type="ORF">PEVE_00019223</name>
</gene>
<dbReference type="Gene3D" id="3.40.33.10">
    <property type="entry name" value="CAP"/>
    <property type="match status" value="1"/>
</dbReference>
<organism evidence="3 4">
    <name type="scientific">Porites evermanni</name>
    <dbReference type="NCBI Taxonomy" id="104178"/>
    <lineage>
        <taxon>Eukaryota</taxon>
        <taxon>Metazoa</taxon>
        <taxon>Cnidaria</taxon>
        <taxon>Anthozoa</taxon>
        <taxon>Hexacorallia</taxon>
        <taxon>Scleractinia</taxon>
        <taxon>Fungiina</taxon>
        <taxon>Poritidae</taxon>
        <taxon>Porites</taxon>
    </lineage>
</organism>
<evidence type="ECO:0000313" key="4">
    <source>
        <dbReference type="Proteomes" id="UP001159427"/>
    </source>
</evidence>
<proteinExistence type="predicted"/>
<protein>
    <recommendedName>
        <fullName evidence="2">SCP domain-containing protein</fullName>
    </recommendedName>
</protein>
<dbReference type="EMBL" id="CALNXI010000026">
    <property type="protein sequence ID" value="CAH3015643.1"/>
    <property type="molecule type" value="Genomic_DNA"/>
</dbReference>
<dbReference type="InterPro" id="IPR002413">
    <property type="entry name" value="V5_allergen-like"/>
</dbReference>
<sequence>FIAPRQKTSVHHSRTSPKAHHPAANTSTTEKGTIKNIILHKVLPQQNKANQRSPINTPNLHTATGIPANEPKPKKGVPVEATGRAILVQNANDGVGQVVEGSTNGKAPVIVINSEASGNKGALDPFSQDCLDAHNSYRAKHGVPPLMWSHDLAEGAQVWADQLASTDSFQHDQVAIQNRKIGENLAYFQPPVPKCEGAMVDNCVNCREMVQRWYDEVKNYDFDKGGPKSRSGPYKHFSQMIWANSAELGVGTAVSKRYGFITVARYRPSGNEGDFAEFIKNVPPEGGPLPTMNPPLKDNTQPGVVVKKPGLIEDSTVLLATSLAKITASVTPLAKKPLKITNQDVQAVNNATSIKGKPLIAIPAKNPASVMPLANKPLKITNQDFQAVNNTTSIKGKPLIAIPAKNPASVMAPVPPKDSIKTANQPTLNQPITVNKAAHSKGGFVHTMTANDGTKAQVYLSKNGAHAGIVFRNEILR</sequence>
<dbReference type="Pfam" id="PF00188">
    <property type="entry name" value="CAP"/>
    <property type="match status" value="1"/>
</dbReference>
<accession>A0ABN8LI74</accession>
<feature type="compositionally biased region" description="Polar residues" evidence="1">
    <location>
        <begin position="44"/>
        <end position="62"/>
    </location>
</feature>
<dbReference type="SUPFAM" id="SSF55797">
    <property type="entry name" value="PR-1-like"/>
    <property type="match status" value="1"/>
</dbReference>
<dbReference type="SMART" id="SM00198">
    <property type="entry name" value="SCP"/>
    <property type="match status" value="1"/>
</dbReference>